<comment type="caution">
    <text evidence="6">The sequence shown here is derived from an EMBL/GenBank/DDBJ whole genome shotgun (WGS) entry which is preliminary data.</text>
</comment>
<proteinExistence type="predicted"/>
<name>A0AAN8X8K3_HALRR</name>
<dbReference type="Pfam" id="PF03098">
    <property type="entry name" value="An_peroxidase"/>
    <property type="match status" value="2"/>
</dbReference>
<evidence type="ECO:0000256" key="1">
    <source>
        <dbReference type="ARBA" id="ARBA00004613"/>
    </source>
</evidence>
<dbReference type="AlphaFoldDB" id="A0AAN8X8K3"/>
<dbReference type="PROSITE" id="PS50292">
    <property type="entry name" value="PEROXIDASE_3"/>
    <property type="match status" value="1"/>
</dbReference>
<feature type="region of interest" description="Disordered" evidence="5">
    <location>
        <begin position="405"/>
        <end position="425"/>
    </location>
</feature>
<dbReference type="GO" id="GO:0020037">
    <property type="term" value="F:heme binding"/>
    <property type="evidence" value="ECO:0007669"/>
    <property type="project" value="InterPro"/>
</dbReference>
<feature type="compositionally biased region" description="Basic and acidic residues" evidence="5">
    <location>
        <begin position="71"/>
        <end position="86"/>
    </location>
</feature>
<keyword evidence="4" id="KW-0325">Glycoprotein</keyword>
<dbReference type="PANTHER" id="PTHR11475:SF4">
    <property type="entry name" value="CHORION PEROXIDASE"/>
    <property type="match status" value="1"/>
</dbReference>
<dbReference type="InterPro" id="IPR010255">
    <property type="entry name" value="Haem_peroxidase_sf"/>
</dbReference>
<sequence>MKMKMSRLFKIFTQNNWPNILLTGHRETLSTVSTFLDASPVYGPTDAIAFSKKTGYFGYLRAPESEEDEDTKDRGSKKTPKKKSETTKCGAPESLKGCFDISDDAWVEGIKLLLIKEHNRLADALTELNPHFDDSLLYNEARRMVIAEYDHITYGEYLPILMGENLHKKHALNPGAEGPGAGYIKEVNPGVLANFATISYRNPSMHTEWKQEWGPTELIESSHYDAVKEDAYHDLLALDIQRGRDQGVVGYLVWRRFCDNDKPYNTWEDLEKGLSKDIVADLKTFYHDEIDDIDPQVAVLEAPLEGAIIGKTLSCLVADQFARLKTGNRLYWEHESSMMTVEQKMWVKSTSLARLLCTNLHLHAVPKNAFLPPSEKNPLVPCSELQTPPIEAWKDTALIEKMKELREGKTEGASIKEKTSKESEL</sequence>
<comment type="subcellular location">
    <subcellularLocation>
        <location evidence="1">Secreted</location>
    </subcellularLocation>
</comment>
<dbReference type="InterPro" id="IPR019791">
    <property type="entry name" value="Haem_peroxidase_animal"/>
</dbReference>
<dbReference type="Proteomes" id="UP001381693">
    <property type="component" value="Unassembled WGS sequence"/>
</dbReference>
<dbReference type="GO" id="GO:0004601">
    <property type="term" value="F:peroxidase activity"/>
    <property type="evidence" value="ECO:0007669"/>
    <property type="project" value="UniProtKB-KW"/>
</dbReference>
<dbReference type="InterPro" id="IPR037120">
    <property type="entry name" value="Haem_peroxidase_sf_animal"/>
</dbReference>
<dbReference type="PANTHER" id="PTHR11475">
    <property type="entry name" value="OXIDASE/PEROXIDASE"/>
    <property type="match status" value="1"/>
</dbReference>
<organism evidence="6 7">
    <name type="scientific">Halocaridina rubra</name>
    <name type="common">Hawaiian red shrimp</name>
    <dbReference type="NCBI Taxonomy" id="373956"/>
    <lineage>
        <taxon>Eukaryota</taxon>
        <taxon>Metazoa</taxon>
        <taxon>Ecdysozoa</taxon>
        <taxon>Arthropoda</taxon>
        <taxon>Crustacea</taxon>
        <taxon>Multicrustacea</taxon>
        <taxon>Malacostraca</taxon>
        <taxon>Eumalacostraca</taxon>
        <taxon>Eucarida</taxon>
        <taxon>Decapoda</taxon>
        <taxon>Pleocyemata</taxon>
        <taxon>Caridea</taxon>
        <taxon>Atyoidea</taxon>
        <taxon>Atyidae</taxon>
        <taxon>Halocaridina</taxon>
    </lineage>
</organism>
<keyword evidence="3" id="KW-0575">Peroxidase</keyword>
<accession>A0AAN8X8K3</accession>
<dbReference type="SUPFAM" id="SSF48113">
    <property type="entry name" value="Heme-dependent peroxidases"/>
    <property type="match status" value="1"/>
</dbReference>
<dbReference type="EMBL" id="JAXCGZ010007766">
    <property type="protein sequence ID" value="KAK7078572.1"/>
    <property type="molecule type" value="Genomic_DNA"/>
</dbReference>
<feature type="region of interest" description="Disordered" evidence="5">
    <location>
        <begin position="64"/>
        <end position="89"/>
    </location>
</feature>
<evidence type="ECO:0000256" key="5">
    <source>
        <dbReference type="SAM" id="MobiDB-lite"/>
    </source>
</evidence>
<protein>
    <submittedName>
        <fullName evidence="6">Uncharacterized protein</fullName>
    </submittedName>
</protein>
<evidence type="ECO:0000256" key="2">
    <source>
        <dbReference type="ARBA" id="ARBA00022525"/>
    </source>
</evidence>
<keyword evidence="2" id="KW-0964">Secreted</keyword>
<keyword evidence="7" id="KW-1185">Reference proteome</keyword>
<keyword evidence="3" id="KW-0560">Oxidoreductase</keyword>
<evidence type="ECO:0000256" key="3">
    <source>
        <dbReference type="ARBA" id="ARBA00022559"/>
    </source>
</evidence>
<evidence type="ECO:0000313" key="7">
    <source>
        <dbReference type="Proteomes" id="UP001381693"/>
    </source>
</evidence>
<dbReference type="GO" id="GO:0005576">
    <property type="term" value="C:extracellular region"/>
    <property type="evidence" value="ECO:0007669"/>
    <property type="project" value="UniProtKB-SubCell"/>
</dbReference>
<evidence type="ECO:0000256" key="4">
    <source>
        <dbReference type="ARBA" id="ARBA00023180"/>
    </source>
</evidence>
<dbReference type="PRINTS" id="PR00457">
    <property type="entry name" value="ANPEROXIDASE"/>
</dbReference>
<evidence type="ECO:0000313" key="6">
    <source>
        <dbReference type="EMBL" id="KAK7078572.1"/>
    </source>
</evidence>
<dbReference type="GO" id="GO:0006979">
    <property type="term" value="P:response to oxidative stress"/>
    <property type="evidence" value="ECO:0007669"/>
    <property type="project" value="InterPro"/>
</dbReference>
<dbReference type="Gene3D" id="1.10.640.10">
    <property type="entry name" value="Haem peroxidase domain superfamily, animal type"/>
    <property type="match status" value="2"/>
</dbReference>
<gene>
    <name evidence="6" type="ORF">SK128_000963</name>
</gene>
<reference evidence="6 7" key="1">
    <citation type="submission" date="2023-11" db="EMBL/GenBank/DDBJ databases">
        <title>Halocaridina rubra genome assembly.</title>
        <authorList>
            <person name="Smith C."/>
        </authorList>
    </citation>
    <scope>NUCLEOTIDE SEQUENCE [LARGE SCALE GENOMIC DNA]</scope>
    <source>
        <strain evidence="6">EP-1</strain>
        <tissue evidence="6">Whole</tissue>
    </source>
</reference>